<dbReference type="Pfam" id="PF02182">
    <property type="entry name" value="SAD_SRA"/>
    <property type="match status" value="1"/>
</dbReference>
<feature type="region of interest" description="Disordered" evidence="2">
    <location>
        <begin position="1"/>
        <end position="32"/>
    </location>
</feature>
<dbReference type="PANTHER" id="PTHR14140:SF27">
    <property type="entry name" value="OS04G0289800 PROTEIN"/>
    <property type="match status" value="1"/>
</dbReference>
<feature type="compositionally biased region" description="Gly residues" evidence="2">
    <location>
        <begin position="7"/>
        <end position="27"/>
    </location>
</feature>
<dbReference type="Gene3D" id="2.30.280.10">
    <property type="entry name" value="SRA-YDG"/>
    <property type="match status" value="1"/>
</dbReference>
<evidence type="ECO:0000256" key="1">
    <source>
        <dbReference type="PROSITE-ProRule" id="PRU00358"/>
    </source>
</evidence>
<dbReference type="SMART" id="SM00466">
    <property type="entry name" value="SRA"/>
    <property type="match status" value="1"/>
</dbReference>
<reference evidence="3 4" key="1">
    <citation type="submission" date="2015-06" db="EMBL/GenBank/DDBJ databases">
        <title>Survival trade-offs in plant roots during colonization by closely related pathogenic and mutualistic fungi.</title>
        <authorList>
            <person name="Hacquard S."/>
            <person name="Kracher B."/>
            <person name="Hiruma K."/>
            <person name="Weinman A."/>
            <person name="Muench P."/>
            <person name="Garrido Oter R."/>
            <person name="Ver Loren van Themaat E."/>
            <person name="Dallerey J.-F."/>
            <person name="Damm U."/>
            <person name="Henrissat B."/>
            <person name="Lespinet O."/>
            <person name="Thon M."/>
            <person name="Kemen E."/>
            <person name="McHardy A.C."/>
            <person name="Schulze-Lefert P."/>
            <person name="O'Connell R.J."/>
        </authorList>
    </citation>
    <scope>NUCLEOTIDE SEQUENCE [LARGE SCALE GENOMIC DNA]</scope>
    <source>
        <strain evidence="3 4">MAFF 238704</strain>
    </source>
</reference>
<sequence length="398" mass="43386">MASQNNRGGGGGGSISGGGGGDGGGAGSDTVVASGVGNAPRLPWGRSPTDYFNLVRTKVLMPLGRFSAASVAENDPRVVEKIQELWIFLKYVKNCQTAYPTAVPRELFDAKYPLKMCLAMIFTPNSSSKKQYLQEKIKTRAKTLHEWANMVEDSARVAARQAALAEAQAKATQPTTSDSNGVTIPPPRNHPVWGRNGIMHGLAVRPGDRYTTALNPIYSNEKRPANVRGHNGLQVGDWFPSQLSALFHGAHGHSNAGIYYHGEDGAFSVIVAGAYQGLDIDSGDFILYSGSNAHASDDMENILPSTDATKALAINWVTGEPVRVLRKAHKDSNWAPSHGYRYDGLYEVTSKEFAHNDKNGMFEHFRLERVFGQTPLDDLKNIPSAQQVRDLRKSKDRY</sequence>
<comment type="subcellular location">
    <subcellularLocation>
        <location evidence="1">Nucleus</location>
    </subcellularLocation>
</comment>
<keyword evidence="1" id="KW-0539">Nucleus</keyword>
<dbReference type="SUPFAM" id="SSF88697">
    <property type="entry name" value="PUA domain-like"/>
    <property type="match status" value="1"/>
</dbReference>
<evidence type="ECO:0000256" key="2">
    <source>
        <dbReference type="SAM" id="MobiDB-lite"/>
    </source>
</evidence>
<feature type="compositionally biased region" description="Polar residues" evidence="2">
    <location>
        <begin position="172"/>
        <end position="182"/>
    </location>
</feature>
<dbReference type="STRING" id="1573173.A0A166VQY6"/>
<accession>A0A166VQY6</accession>
<dbReference type="PANTHER" id="PTHR14140">
    <property type="entry name" value="E3 UBIQUITIN-PROTEIN LIGASE UHRF-RELATED"/>
    <property type="match status" value="1"/>
</dbReference>
<name>A0A166VQY6_COLIC</name>
<dbReference type="InterPro" id="IPR015947">
    <property type="entry name" value="PUA-like_sf"/>
</dbReference>
<organism evidence="3 4">
    <name type="scientific">Colletotrichum incanum</name>
    <name type="common">Soybean anthracnose fungus</name>
    <dbReference type="NCBI Taxonomy" id="1573173"/>
    <lineage>
        <taxon>Eukaryota</taxon>
        <taxon>Fungi</taxon>
        <taxon>Dikarya</taxon>
        <taxon>Ascomycota</taxon>
        <taxon>Pezizomycotina</taxon>
        <taxon>Sordariomycetes</taxon>
        <taxon>Hypocreomycetidae</taxon>
        <taxon>Glomerellales</taxon>
        <taxon>Glomerellaceae</taxon>
        <taxon>Colletotrichum</taxon>
        <taxon>Colletotrichum spaethianum species complex</taxon>
    </lineage>
</organism>
<dbReference type="InterPro" id="IPR036987">
    <property type="entry name" value="SRA-YDG_sf"/>
</dbReference>
<dbReference type="OrthoDB" id="2270193at2759"/>
<dbReference type="Proteomes" id="UP000076584">
    <property type="component" value="Unassembled WGS sequence"/>
</dbReference>
<comment type="caution">
    <text evidence="3">The sequence shown here is derived from an EMBL/GenBank/DDBJ whole genome shotgun (WGS) entry which is preliminary data.</text>
</comment>
<evidence type="ECO:0000313" key="4">
    <source>
        <dbReference type="Proteomes" id="UP000076584"/>
    </source>
</evidence>
<evidence type="ECO:0000313" key="3">
    <source>
        <dbReference type="EMBL" id="KZL74849.1"/>
    </source>
</evidence>
<keyword evidence="4" id="KW-1185">Reference proteome</keyword>
<dbReference type="PROSITE" id="PS51015">
    <property type="entry name" value="YDG"/>
    <property type="match status" value="1"/>
</dbReference>
<dbReference type="InterPro" id="IPR003105">
    <property type="entry name" value="SRA_YDG"/>
</dbReference>
<dbReference type="InterPro" id="IPR045134">
    <property type="entry name" value="UHRF1/2-like"/>
</dbReference>
<dbReference type="GO" id="GO:0044027">
    <property type="term" value="P:negative regulation of gene expression via chromosomal CpG island methylation"/>
    <property type="evidence" value="ECO:0007669"/>
    <property type="project" value="TreeGrafter"/>
</dbReference>
<protein>
    <submittedName>
        <fullName evidence="3">Ydg sra domain-containing protein</fullName>
    </submittedName>
</protein>
<gene>
    <name evidence="3" type="ORF">CI238_07528</name>
</gene>
<dbReference type="EMBL" id="LFIW01002318">
    <property type="protein sequence ID" value="KZL74849.1"/>
    <property type="molecule type" value="Genomic_DNA"/>
</dbReference>
<feature type="region of interest" description="Disordered" evidence="2">
    <location>
        <begin position="168"/>
        <end position="190"/>
    </location>
</feature>
<dbReference type="GO" id="GO:0005634">
    <property type="term" value="C:nucleus"/>
    <property type="evidence" value="ECO:0007669"/>
    <property type="project" value="UniProtKB-SubCell"/>
</dbReference>
<dbReference type="AlphaFoldDB" id="A0A166VQY6"/>
<proteinExistence type="predicted"/>
<dbReference type="GO" id="GO:0016567">
    <property type="term" value="P:protein ubiquitination"/>
    <property type="evidence" value="ECO:0007669"/>
    <property type="project" value="TreeGrafter"/>
</dbReference>
<dbReference type="GO" id="GO:0061630">
    <property type="term" value="F:ubiquitin protein ligase activity"/>
    <property type="evidence" value="ECO:0007669"/>
    <property type="project" value="TreeGrafter"/>
</dbReference>